<dbReference type="EMBL" id="JBJQOH010000003">
    <property type="protein sequence ID" value="KAL3692069.1"/>
    <property type="molecule type" value="Genomic_DNA"/>
</dbReference>
<protein>
    <recommendedName>
        <fullName evidence="1">Reverse transcriptase domain-containing protein</fullName>
    </recommendedName>
</protein>
<reference evidence="2 3" key="1">
    <citation type="submission" date="2024-09" db="EMBL/GenBank/DDBJ databases">
        <title>Chromosome-scale assembly of Riccia sorocarpa.</title>
        <authorList>
            <person name="Paukszto L."/>
        </authorList>
    </citation>
    <scope>NUCLEOTIDE SEQUENCE [LARGE SCALE GENOMIC DNA]</scope>
    <source>
        <strain evidence="2">LP-2024</strain>
        <tissue evidence="2">Aerial parts of the thallus</tissue>
    </source>
</reference>
<dbReference type="CDD" id="cd01650">
    <property type="entry name" value="RT_nLTR_like"/>
    <property type="match status" value="1"/>
</dbReference>
<proteinExistence type="predicted"/>
<dbReference type="SUPFAM" id="SSF56672">
    <property type="entry name" value="DNA/RNA polymerases"/>
    <property type="match status" value="1"/>
</dbReference>
<dbReference type="PROSITE" id="PS50878">
    <property type="entry name" value="RT_POL"/>
    <property type="match status" value="1"/>
</dbReference>
<evidence type="ECO:0000259" key="1">
    <source>
        <dbReference type="PROSITE" id="PS50878"/>
    </source>
</evidence>
<gene>
    <name evidence="2" type="ORF">R1sor_005720</name>
</gene>
<sequence>MMSDEQERELAALIQEVRELQAWNNHRWWLTCREKFIKEGDVCSSYFFRRFQKRRARITVKKLKTKDGSWLEDPEQISKEMQEYYTDLYSAQEVSHEQNDHTRKLLQSLTPSVSPEHNALLDETLEENELKEALWIPPSGKSPGPDGMTVEVLKLVWPFVGRLFSSACAECWEEGSLHPLVKNGFIVLIPKGLQPETVAQWRPITLLNVIYKVLAKLVASRLALILPQHTPPEQQGFVKGRSTFNCILTFCMVHEALKQNRKSALFFSIDQEKAYDRLLPQFLWQVMSKMGFSDKFISVVKALQEDAESSLLFNGRVLPPFLIGKGVSSGVRQGCPLSPLLFVIATCPLIAAIKSENANRRIRPVDLGEGVAVSCMALADDFAFFTQIHKQDVHNLLTLLKQVEVASGARVNLSKSKILLIGWKRQFPAWANNLGFNLVSSKEVTNYLGAPLTTIGRGTAKGGALIIKAQTKAKYFSSPFLSFESRVLVAKHAIFPTLMYQLFTTAFNKSTLKKLQGIIREYIWAGDKEGKTSVPLTAWDNFTLPKDLGGLGLYDIPTFQQALVCKTLLTALVDPQSSLWAPILARIFFRMAAGGLQRPPQTTAPEMVFLLARSEYGIAEAKEMCCEMEWFCRERDILSWQNCRSWLTDEPQRFRLLPANIANIIQEPINCTWHESAQVCPLEEWITDDGIRLGTHWRMGMIYRVLERDRAAKQAQVMNDKWRLSWTPYQWSSIWGISEVKQLSNKHKCFLWRASLGAFMDGKQAKTFGLSDFVCSFCGTGVEDFTHAVWLCPRWGQLWREVANNFDWCLQLLDLRDGLALVPEVLFWAQQGPKYSRLFKLWLLAVVWRKLWSERCILRFQSKRNIVTVQMIAVYMLEEIWARRHKLGKKVIRHFASILLAVAPNVSNRYKDLLKEE</sequence>
<evidence type="ECO:0000313" key="2">
    <source>
        <dbReference type="EMBL" id="KAL3692069.1"/>
    </source>
</evidence>
<feature type="domain" description="Reverse transcriptase" evidence="1">
    <location>
        <begin position="170"/>
        <end position="452"/>
    </location>
</feature>
<dbReference type="InterPro" id="IPR043502">
    <property type="entry name" value="DNA/RNA_pol_sf"/>
</dbReference>
<dbReference type="Pfam" id="PF00078">
    <property type="entry name" value="RVT_1"/>
    <property type="match status" value="1"/>
</dbReference>
<dbReference type="Proteomes" id="UP001633002">
    <property type="component" value="Unassembled WGS sequence"/>
</dbReference>
<organism evidence="2 3">
    <name type="scientific">Riccia sorocarpa</name>
    <dbReference type="NCBI Taxonomy" id="122646"/>
    <lineage>
        <taxon>Eukaryota</taxon>
        <taxon>Viridiplantae</taxon>
        <taxon>Streptophyta</taxon>
        <taxon>Embryophyta</taxon>
        <taxon>Marchantiophyta</taxon>
        <taxon>Marchantiopsida</taxon>
        <taxon>Marchantiidae</taxon>
        <taxon>Marchantiales</taxon>
        <taxon>Ricciaceae</taxon>
        <taxon>Riccia</taxon>
    </lineage>
</organism>
<name>A0ABD3HP27_9MARC</name>
<keyword evidence="3" id="KW-1185">Reference proteome</keyword>
<evidence type="ECO:0000313" key="3">
    <source>
        <dbReference type="Proteomes" id="UP001633002"/>
    </source>
</evidence>
<dbReference type="InterPro" id="IPR000477">
    <property type="entry name" value="RT_dom"/>
</dbReference>
<dbReference type="AlphaFoldDB" id="A0ABD3HP27"/>
<dbReference type="PANTHER" id="PTHR19446">
    <property type="entry name" value="REVERSE TRANSCRIPTASES"/>
    <property type="match status" value="1"/>
</dbReference>
<accession>A0ABD3HP27</accession>
<comment type="caution">
    <text evidence="2">The sequence shown here is derived from an EMBL/GenBank/DDBJ whole genome shotgun (WGS) entry which is preliminary data.</text>
</comment>